<dbReference type="InterPro" id="IPR029058">
    <property type="entry name" value="AB_hydrolase_fold"/>
</dbReference>
<evidence type="ECO:0000256" key="6">
    <source>
        <dbReference type="RuleBase" id="RU361235"/>
    </source>
</evidence>
<feature type="signal peptide" evidence="6">
    <location>
        <begin position="1"/>
        <end position="19"/>
    </location>
</feature>
<dbReference type="SUPFAM" id="SSF53474">
    <property type="entry name" value="alpha/beta-Hydrolases"/>
    <property type="match status" value="1"/>
</dbReference>
<dbReference type="RefSeq" id="XP_015176908.1">
    <property type="nucleotide sequence ID" value="XM_015321422.1"/>
</dbReference>
<protein>
    <recommendedName>
        <fullName evidence="6">Carboxylic ester hydrolase</fullName>
        <ecNumber evidence="6">3.1.1.-</ecNumber>
    </recommendedName>
</protein>
<feature type="chain" id="PRO_5045004487" description="Carboxylic ester hydrolase" evidence="6">
    <location>
        <begin position="20"/>
        <end position="467"/>
    </location>
</feature>
<evidence type="ECO:0000313" key="8">
    <source>
        <dbReference type="Proteomes" id="UP000694924"/>
    </source>
</evidence>
<organism evidence="8 9">
    <name type="scientific">Polistes dominula</name>
    <name type="common">European paper wasp</name>
    <name type="synonym">Vespa dominula</name>
    <dbReference type="NCBI Taxonomy" id="743375"/>
    <lineage>
        <taxon>Eukaryota</taxon>
        <taxon>Metazoa</taxon>
        <taxon>Ecdysozoa</taxon>
        <taxon>Arthropoda</taxon>
        <taxon>Hexapoda</taxon>
        <taxon>Insecta</taxon>
        <taxon>Pterygota</taxon>
        <taxon>Neoptera</taxon>
        <taxon>Endopterygota</taxon>
        <taxon>Hymenoptera</taxon>
        <taxon>Apocrita</taxon>
        <taxon>Aculeata</taxon>
        <taxon>Vespoidea</taxon>
        <taxon>Vespidae</taxon>
        <taxon>Polistinae</taxon>
        <taxon>Polistini</taxon>
        <taxon>Polistes</taxon>
    </lineage>
</organism>
<keyword evidence="3 6" id="KW-0378">Hydrolase</keyword>
<keyword evidence="6" id="KW-0732">Signal</keyword>
<dbReference type="PANTHER" id="PTHR11559">
    <property type="entry name" value="CARBOXYLESTERASE"/>
    <property type="match status" value="1"/>
</dbReference>
<dbReference type="GeneID" id="107066620"/>
<dbReference type="Proteomes" id="UP000694924">
    <property type="component" value="Unplaced"/>
</dbReference>
<dbReference type="EC" id="3.1.1.-" evidence="6"/>
<keyword evidence="2" id="KW-0719">Serine esterase</keyword>
<dbReference type="InterPro" id="IPR050309">
    <property type="entry name" value="Type-B_Carboxylest/Lipase"/>
</dbReference>
<evidence type="ECO:0000256" key="2">
    <source>
        <dbReference type="ARBA" id="ARBA00022487"/>
    </source>
</evidence>
<dbReference type="InterPro" id="IPR019826">
    <property type="entry name" value="Carboxylesterase_B_AS"/>
</dbReference>
<name>A0ABM1I9M1_POLDO</name>
<evidence type="ECO:0000256" key="5">
    <source>
        <dbReference type="ARBA" id="ARBA00023180"/>
    </source>
</evidence>
<proteinExistence type="inferred from homology"/>
<comment type="similarity">
    <text evidence="1 6">Belongs to the type-B carboxylesterase/lipase family.</text>
</comment>
<keyword evidence="4" id="KW-1015">Disulfide bond</keyword>
<dbReference type="Gene3D" id="3.40.50.1820">
    <property type="entry name" value="alpha/beta hydrolase"/>
    <property type="match status" value="1"/>
</dbReference>
<evidence type="ECO:0000259" key="7">
    <source>
        <dbReference type="Pfam" id="PF00135"/>
    </source>
</evidence>
<reference evidence="9" key="1">
    <citation type="submission" date="2025-08" db="UniProtKB">
        <authorList>
            <consortium name="RefSeq"/>
        </authorList>
    </citation>
    <scope>IDENTIFICATION</scope>
    <source>
        <tissue evidence="9">Whole body</tissue>
    </source>
</reference>
<feature type="domain" description="Carboxylesterase type B" evidence="7">
    <location>
        <begin position="26"/>
        <end position="413"/>
    </location>
</feature>
<keyword evidence="5" id="KW-0325">Glycoprotein</keyword>
<sequence length="467" mass="52608">MFKTCQLVILFALFIFIVANESTWENPIIEAPVGKIRGSILTSRLGKKIYSFRSVRYAEPPVGERRFQVATPAKDWNGIYDGTQEGPACPTLSRTPISEDCLRLNVYTTKLPSHNAKGKNFKGRPVLVFFHPGAFYSFSGQSRYFGPQYILDKDIVLVTLNYRLGTLGFLATGDSYAPGNLGLKDQVVALRWVKRNIAAFGGDPNCVTIGGYSAGATSVVLHMLSPMSKGLFHKAIVMSGSPTKLKSYERDQLDLAKRQAVLLDCPTDITESMLNCFKSQPIERFNETLSKFFEYGGDPVNIWLPVIEPEVDGVERFLTGQPVDLIREGKINDVPLIIGTTTEEFGRVVFVIDKRVQAGNTTSFRNLNTKWNTIAPISFQYERNTPRSNYISQELRKFYFGNETIGTQSYDGLAHCIVYQNLWLIIANFQFMFINFRIEDVTVSPCGMIPHHTRDLFTTMICNTYFT</sequence>
<dbReference type="InterPro" id="IPR002018">
    <property type="entry name" value="CarbesteraseB"/>
</dbReference>
<evidence type="ECO:0000256" key="3">
    <source>
        <dbReference type="ARBA" id="ARBA00022801"/>
    </source>
</evidence>
<dbReference type="PROSITE" id="PS00122">
    <property type="entry name" value="CARBOXYLESTERASE_B_1"/>
    <property type="match status" value="1"/>
</dbReference>
<evidence type="ECO:0000256" key="1">
    <source>
        <dbReference type="ARBA" id="ARBA00005964"/>
    </source>
</evidence>
<evidence type="ECO:0000256" key="4">
    <source>
        <dbReference type="ARBA" id="ARBA00023157"/>
    </source>
</evidence>
<keyword evidence="8" id="KW-1185">Reference proteome</keyword>
<evidence type="ECO:0000313" key="9">
    <source>
        <dbReference type="RefSeq" id="XP_015176908.1"/>
    </source>
</evidence>
<dbReference type="Pfam" id="PF00135">
    <property type="entry name" value="COesterase"/>
    <property type="match status" value="1"/>
</dbReference>
<accession>A0ABM1I9M1</accession>
<gene>
    <name evidence="9" type="primary">LOC107066620</name>
</gene>